<name>A0A110BGU0_9CORY</name>
<feature type="chain" id="PRO_5039690771" description="Secreted protein" evidence="2">
    <location>
        <begin position="17"/>
        <end position="223"/>
    </location>
</feature>
<reference evidence="4" key="1">
    <citation type="submission" date="2015-11" db="EMBL/GenBank/DDBJ databases">
        <authorList>
            <person name="Dugat-Bony E."/>
        </authorList>
    </citation>
    <scope>NUCLEOTIDE SEQUENCE [LARGE SCALE GENOMIC DNA]</scope>
    <source>
        <strain evidence="4">Mu292</strain>
    </source>
</reference>
<evidence type="ECO:0008006" key="5">
    <source>
        <dbReference type="Google" id="ProtNLM"/>
    </source>
</evidence>
<sequence length="223" mass="22761">MKFFPSSPFCSRIALAAVVSSSLLGVPACGDEAQTSGSETSAADTSSAVELPDAGNPASTAPADLIVDDTLTPDGYEYTPPAGEDEPSLAELLGESSDTPEMADAEGLIGGEALGEATTAEPAQCTGLAVDGLTVMDWMFRPAATTATAGYTQLDNDDDGVFVMVTTDEADPASFPADVSECSEFTRVMGDEADNGVQHYTAEPVDISVDGAEVLGAARVTMT</sequence>
<protein>
    <recommendedName>
        <fullName evidence="5">Secreted protein</fullName>
    </recommendedName>
</protein>
<keyword evidence="4" id="KW-1185">Reference proteome</keyword>
<evidence type="ECO:0000256" key="2">
    <source>
        <dbReference type="SAM" id="SignalP"/>
    </source>
</evidence>
<feature type="signal peptide" evidence="2">
    <location>
        <begin position="1"/>
        <end position="16"/>
    </location>
</feature>
<feature type="non-terminal residue" evidence="3">
    <location>
        <position position="223"/>
    </location>
</feature>
<proteinExistence type="predicted"/>
<evidence type="ECO:0000313" key="3">
    <source>
        <dbReference type="EMBL" id="CUU67627.1"/>
    </source>
</evidence>
<dbReference type="EMBL" id="FAUH01000057">
    <property type="protein sequence ID" value="CUU67627.1"/>
    <property type="molecule type" value="Genomic_DNA"/>
</dbReference>
<keyword evidence="2" id="KW-0732">Signal</keyword>
<dbReference type="Proteomes" id="UP000182498">
    <property type="component" value="Unassembled WGS sequence"/>
</dbReference>
<organism evidence="3 4">
    <name type="scientific">Corynebacterium variabile</name>
    <dbReference type="NCBI Taxonomy" id="1727"/>
    <lineage>
        <taxon>Bacteria</taxon>
        <taxon>Bacillati</taxon>
        <taxon>Actinomycetota</taxon>
        <taxon>Actinomycetes</taxon>
        <taxon>Mycobacteriales</taxon>
        <taxon>Corynebacteriaceae</taxon>
        <taxon>Corynebacterium</taxon>
    </lineage>
</organism>
<gene>
    <name evidence="3" type="ORF">CVAR292_02994</name>
</gene>
<evidence type="ECO:0000256" key="1">
    <source>
        <dbReference type="SAM" id="MobiDB-lite"/>
    </source>
</evidence>
<dbReference type="AlphaFoldDB" id="A0A110BGU0"/>
<feature type="region of interest" description="Disordered" evidence="1">
    <location>
        <begin position="31"/>
        <end position="65"/>
    </location>
</feature>
<feature type="compositionally biased region" description="Polar residues" evidence="1">
    <location>
        <begin position="33"/>
        <end position="48"/>
    </location>
</feature>
<evidence type="ECO:0000313" key="4">
    <source>
        <dbReference type="Proteomes" id="UP000182498"/>
    </source>
</evidence>
<accession>A0A110BGU0</accession>